<organism evidence="3 4">
    <name type="scientific">Variovorax guangxiensis</name>
    <dbReference type="NCBI Taxonomy" id="1775474"/>
    <lineage>
        <taxon>Bacteria</taxon>
        <taxon>Pseudomonadati</taxon>
        <taxon>Pseudomonadota</taxon>
        <taxon>Betaproteobacteria</taxon>
        <taxon>Burkholderiales</taxon>
        <taxon>Comamonadaceae</taxon>
        <taxon>Variovorax</taxon>
    </lineage>
</organism>
<dbReference type="PIRSF" id="PIRSF017082">
    <property type="entry name" value="YflP"/>
    <property type="match status" value="1"/>
</dbReference>
<keyword evidence="2" id="KW-0732">Signal</keyword>
<dbReference type="Proteomes" id="UP000319212">
    <property type="component" value="Unassembled WGS sequence"/>
</dbReference>
<sequence length="332" mass="34955">METTMKKRALVKSMMAGLTTGLLGLALPAAAADPYPQRPIRMVIPFAAGGGTDVLGRLLAQKMGEGLKQPIVVDNKPGAGGSVGTADVAKATPDGYTILLGSSSTHGINPVLYSKLPYDAIKDFSPIGEIATNKFVMAVPANFPAKNLQEFLAVTRANPEKHNYASSGNGTTSHLAGALFVQMSGIPLPHIPYKSNVPGLNDLIAGRVSVMFDNITAMQGQLQAGLVRPIATTGDVRSPILKDVPTMEEQGMKGYRIGGWFCLLAPAGTPPEIVNRLHAELARVVAMPEVRDKMIAIGADPQVSTPAELAKLIATEIPRWKGMVETAGAKVE</sequence>
<dbReference type="InterPro" id="IPR042100">
    <property type="entry name" value="Bug_dom1"/>
</dbReference>
<feature type="chain" id="PRO_5021481318" evidence="2">
    <location>
        <begin position="32"/>
        <end position="332"/>
    </location>
</feature>
<dbReference type="CDD" id="cd13578">
    <property type="entry name" value="PBP2_Bug27"/>
    <property type="match status" value="1"/>
</dbReference>
<gene>
    <name evidence="3" type="ORF">EAH82_20830</name>
</gene>
<dbReference type="PANTHER" id="PTHR42928:SF5">
    <property type="entry name" value="BLR1237 PROTEIN"/>
    <property type="match status" value="1"/>
</dbReference>
<dbReference type="Gene3D" id="3.40.190.10">
    <property type="entry name" value="Periplasmic binding protein-like II"/>
    <property type="match status" value="1"/>
</dbReference>
<evidence type="ECO:0000256" key="1">
    <source>
        <dbReference type="ARBA" id="ARBA00006987"/>
    </source>
</evidence>
<dbReference type="EMBL" id="RCZI01000010">
    <property type="protein sequence ID" value="TPG23508.1"/>
    <property type="molecule type" value="Genomic_DNA"/>
</dbReference>
<name>A0A502DE07_9BURK</name>
<dbReference type="PANTHER" id="PTHR42928">
    <property type="entry name" value="TRICARBOXYLATE-BINDING PROTEIN"/>
    <property type="match status" value="1"/>
</dbReference>
<feature type="signal peptide" evidence="2">
    <location>
        <begin position="1"/>
        <end position="31"/>
    </location>
</feature>
<dbReference type="Gene3D" id="3.40.190.150">
    <property type="entry name" value="Bordetella uptake gene, domain 1"/>
    <property type="match status" value="1"/>
</dbReference>
<proteinExistence type="inferred from homology"/>
<protein>
    <submittedName>
        <fullName evidence="3">Tripartite tricarboxylate transporter substrate binding protein</fullName>
    </submittedName>
</protein>
<dbReference type="OrthoDB" id="8678477at2"/>
<accession>A0A502DE07</accession>
<dbReference type="SUPFAM" id="SSF53850">
    <property type="entry name" value="Periplasmic binding protein-like II"/>
    <property type="match status" value="1"/>
</dbReference>
<comment type="similarity">
    <text evidence="1">Belongs to the UPF0065 (bug) family.</text>
</comment>
<evidence type="ECO:0000313" key="4">
    <source>
        <dbReference type="Proteomes" id="UP000319212"/>
    </source>
</evidence>
<comment type="caution">
    <text evidence="3">The sequence shown here is derived from an EMBL/GenBank/DDBJ whole genome shotgun (WGS) entry which is preliminary data.</text>
</comment>
<dbReference type="Pfam" id="PF03401">
    <property type="entry name" value="TctC"/>
    <property type="match status" value="1"/>
</dbReference>
<evidence type="ECO:0000256" key="2">
    <source>
        <dbReference type="SAM" id="SignalP"/>
    </source>
</evidence>
<reference evidence="3 4" key="1">
    <citation type="journal article" date="2019" name="Environ. Microbiol.">
        <title>Species interactions and distinct microbial communities in high Arctic permafrost affected cryosols are associated with the CH4 and CO2 gas fluxes.</title>
        <authorList>
            <person name="Altshuler I."/>
            <person name="Hamel J."/>
            <person name="Turney S."/>
            <person name="Magnuson E."/>
            <person name="Levesque R."/>
            <person name="Greer C."/>
            <person name="Whyte L.G."/>
        </authorList>
    </citation>
    <scope>NUCLEOTIDE SEQUENCE [LARGE SCALE GENOMIC DNA]</scope>
    <source>
        <strain evidence="3 4">S06.C</strain>
    </source>
</reference>
<dbReference type="AlphaFoldDB" id="A0A502DE07"/>
<evidence type="ECO:0000313" key="3">
    <source>
        <dbReference type="EMBL" id="TPG23508.1"/>
    </source>
</evidence>
<dbReference type="InterPro" id="IPR005064">
    <property type="entry name" value="BUG"/>
</dbReference>